<dbReference type="Proteomes" id="UP000483802">
    <property type="component" value="Unassembled WGS sequence"/>
</dbReference>
<comment type="caution">
    <text evidence="8">The sequence shown here is derived from an EMBL/GenBank/DDBJ whole genome shotgun (WGS) entry which is preliminary data.</text>
</comment>
<evidence type="ECO:0000256" key="1">
    <source>
        <dbReference type="ARBA" id="ARBA00004141"/>
    </source>
</evidence>
<dbReference type="InterPro" id="IPR047817">
    <property type="entry name" value="ABC2_TM_bact-type"/>
</dbReference>
<keyword evidence="6" id="KW-1003">Cell membrane</keyword>
<feature type="transmembrane region" description="Helical" evidence="6">
    <location>
        <begin position="61"/>
        <end position="82"/>
    </location>
</feature>
<dbReference type="GO" id="GO:0043190">
    <property type="term" value="C:ATP-binding cassette (ABC) transporter complex"/>
    <property type="evidence" value="ECO:0007669"/>
    <property type="project" value="InterPro"/>
</dbReference>
<dbReference type="PROSITE" id="PS51012">
    <property type="entry name" value="ABC_TM2"/>
    <property type="match status" value="1"/>
</dbReference>
<reference evidence="8 9" key="1">
    <citation type="submission" date="2019-11" db="EMBL/GenBank/DDBJ databases">
        <title>Streptomyces typhae sp. nov., a novel endophytic actinomycete isolated from the root of cattail pollen (Typha angustifolia L.).</title>
        <authorList>
            <person name="Peng C."/>
        </authorList>
    </citation>
    <scope>NUCLEOTIDE SEQUENCE [LARGE SCALE GENOMIC DNA]</scope>
    <source>
        <strain evidence="9">p1417</strain>
    </source>
</reference>
<dbReference type="PANTHER" id="PTHR43229">
    <property type="entry name" value="NODULATION PROTEIN J"/>
    <property type="match status" value="1"/>
</dbReference>
<comment type="similarity">
    <text evidence="6">Belongs to the ABC-2 integral membrane protein family.</text>
</comment>
<feature type="transmembrane region" description="Helical" evidence="6">
    <location>
        <begin position="28"/>
        <end position="49"/>
    </location>
</feature>
<dbReference type="RefSeq" id="WP_157169864.1">
    <property type="nucleotide sequence ID" value="NZ_WPNZ01000043.1"/>
</dbReference>
<feature type="transmembrane region" description="Helical" evidence="6">
    <location>
        <begin position="103"/>
        <end position="129"/>
    </location>
</feature>
<evidence type="ECO:0000259" key="7">
    <source>
        <dbReference type="PROSITE" id="PS51012"/>
    </source>
</evidence>
<evidence type="ECO:0000313" key="8">
    <source>
        <dbReference type="EMBL" id="MVO90957.1"/>
    </source>
</evidence>
<dbReference type="InterPro" id="IPR051784">
    <property type="entry name" value="Nod_factor_ABC_transporter"/>
</dbReference>
<evidence type="ECO:0000256" key="4">
    <source>
        <dbReference type="ARBA" id="ARBA00023136"/>
    </source>
</evidence>
<evidence type="ECO:0000256" key="5">
    <source>
        <dbReference type="ARBA" id="ARBA00023251"/>
    </source>
</evidence>
<dbReference type="InterPro" id="IPR013525">
    <property type="entry name" value="ABC2_TM"/>
</dbReference>
<evidence type="ECO:0000256" key="3">
    <source>
        <dbReference type="ARBA" id="ARBA00022989"/>
    </source>
</evidence>
<evidence type="ECO:0000256" key="2">
    <source>
        <dbReference type="ARBA" id="ARBA00022692"/>
    </source>
</evidence>
<evidence type="ECO:0000313" key="9">
    <source>
        <dbReference type="Proteomes" id="UP000483802"/>
    </source>
</evidence>
<dbReference type="PIRSF" id="PIRSF006648">
    <property type="entry name" value="DrrB"/>
    <property type="match status" value="1"/>
</dbReference>
<feature type="transmembrane region" description="Helical" evidence="6">
    <location>
        <begin position="141"/>
        <end position="165"/>
    </location>
</feature>
<dbReference type="InterPro" id="IPR000412">
    <property type="entry name" value="ABC_2_transport"/>
</dbReference>
<dbReference type="AlphaFoldDB" id="A0A6L6XB77"/>
<keyword evidence="5" id="KW-0046">Antibiotic resistance</keyword>
<dbReference type="PANTHER" id="PTHR43229:SF2">
    <property type="entry name" value="NODULATION PROTEIN J"/>
    <property type="match status" value="1"/>
</dbReference>
<keyword evidence="2 6" id="KW-0812">Transmembrane</keyword>
<dbReference type="GO" id="GO:0046677">
    <property type="term" value="P:response to antibiotic"/>
    <property type="evidence" value="ECO:0007669"/>
    <property type="project" value="UniProtKB-KW"/>
</dbReference>
<feature type="transmembrane region" description="Helical" evidence="6">
    <location>
        <begin position="172"/>
        <end position="190"/>
    </location>
</feature>
<name>A0A6L6XB77_9ACTN</name>
<keyword evidence="3 6" id="KW-1133">Transmembrane helix</keyword>
<comment type="subcellular location">
    <subcellularLocation>
        <location evidence="6">Cell membrane</location>
        <topology evidence="6">Multi-pass membrane protein</topology>
    </subcellularLocation>
    <subcellularLocation>
        <location evidence="1">Membrane</location>
        <topology evidence="1">Multi-pass membrane protein</topology>
    </subcellularLocation>
</comment>
<organism evidence="8 9">
    <name type="scientific">Streptomyces typhae</name>
    <dbReference type="NCBI Taxonomy" id="2681492"/>
    <lineage>
        <taxon>Bacteria</taxon>
        <taxon>Bacillati</taxon>
        <taxon>Actinomycetota</taxon>
        <taxon>Actinomycetes</taxon>
        <taxon>Kitasatosporales</taxon>
        <taxon>Streptomycetaceae</taxon>
        <taxon>Streptomyces</taxon>
    </lineage>
</organism>
<feature type="domain" description="ABC transmembrane type-2" evidence="7">
    <location>
        <begin position="27"/>
        <end position="253"/>
    </location>
</feature>
<protein>
    <recommendedName>
        <fullName evidence="6">Transport permease protein</fullName>
    </recommendedName>
</protein>
<feature type="transmembrane region" description="Helical" evidence="6">
    <location>
        <begin position="225"/>
        <end position="244"/>
    </location>
</feature>
<keyword evidence="4 6" id="KW-0472">Membrane</keyword>
<evidence type="ECO:0000256" key="6">
    <source>
        <dbReference type="RuleBase" id="RU361157"/>
    </source>
</evidence>
<keyword evidence="9" id="KW-1185">Reference proteome</keyword>
<accession>A0A6L6XB77</accession>
<gene>
    <name evidence="8" type="ORF">GPA10_41040</name>
</gene>
<keyword evidence="6" id="KW-0813">Transport</keyword>
<dbReference type="EMBL" id="WPNZ01000043">
    <property type="protein sequence ID" value="MVO90957.1"/>
    <property type="molecule type" value="Genomic_DNA"/>
</dbReference>
<dbReference type="Pfam" id="PF01061">
    <property type="entry name" value="ABC2_membrane"/>
    <property type="match status" value="1"/>
</dbReference>
<sequence>MSAMTASLADFSTMLQRNFRHTLRNPTALFNAVLFPIVMMLMFVHVFGGSFDVGGVDYIDYATPGVIMMTIGYGVSATAIAVQSDMATGIINRFRVMDVSPSAVLVAHVVASMLRSLASIVFIVLIALAMGFRPDASPLQWLGVLGTVLLALFAVGWLTVALGLGARTPENAGFAVVPLMMLPFLSNAFVETGNMGAGARQFAEYQPFSPITETLRGLLAGDPSASPAIQAAAWCVGLALFGYLRARAKFTKRA</sequence>
<proteinExistence type="inferred from homology"/>
<dbReference type="GO" id="GO:0140359">
    <property type="term" value="F:ABC-type transporter activity"/>
    <property type="evidence" value="ECO:0007669"/>
    <property type="project" value="InterPro"/>
</dbReference>